<accession>A0A3S1B046</accession>
<protein>
    <submittedName>
        <fullName evidence="1">FecR family protein</fullName>
    </submittedName>
</protein>
<reference evidence="1" key="1">
    <citation type="submission" date="2020-05" db="EMBL/GenBank/DDBJ databases">
        <title>Chitinophaga laudate sp. nov., isolated from a tropical peat swamp.</title>
        <authorList>
            <person name="Goh C.B.S."/>
            <person name="Lee M.S."/>
            <person name="Parimannan S."/>
            <person name="Pasbakhsh P."/>
            <person name="Yule C.M."/>
            <person name="Rajandas H."/>
            <person name="Loke S."/>
            <person name="Croft L."/>
            <person name="Tan J.B.L."/>
        </authorList>
    </citation>
    <scope>NUCLEOTIDE SEQUENCE</scope>
    <source>
        <strain evidence="1">Mgbs1</strain>
    </source>
</reference>
<proteinExistence type="predicted"/>
<dbReference type="InterPro" id="IPR006860">
    <property type="entry name" value="FecR"/>
</dbReference>
<dbReference type="Proteomes" id="UP000281028">
    <property type="component" value="Unassembled WGS sequence"/>
</dbReference>
<name>A0A3S1B046_9BACT</name>
<dbReference type="Gene3D" id="3.55.50.30">
    <property type="match status" value="1"/>
</dbReference>
<dbReference type="PANTHER" id="PTHR30273">
    <property type="entry name" value="PERIPLASMIC SIGNAL SENSOR AND SIGMA FACTOR ACTIVATOR FECR-RELATED"/>
    <property type="match status" value="1"/>
</dbReference>
<dbReference type="InterPro" id="IPR012373">
    <property type="entry name" value="Ferrdict_sens_TM"/>
</dbReference>
<comment type="caution">
    <text evidence="1">The sequence shown here is derived from an EMBL/GenBank/DDBJ whole genome shotgun (WGS) entry which is preliminary data.</text>
</comment>
<sequence>MDNRDTNSWEYLVAQYLANRISREELALLLEKAEREEDMEALTAVLQARWDAAAIAAGEETADRNWDEKFAAMIAATPELPRRRYFRPAARLAAAAGLALLLGIGSYFIFLKKSPEAPASISINRNYDRLPGTNGGVLILANGEQIQLDSAGNGVLAVQGSTKVINRQGRITYSNASGEDATRLFNTITTPRSKQFQLVLADGTRVWLNAASSVRFPAAFSHEERRVEVTGEAYFEVAAVSHKGRKVPFTVHVSNMDIQVLGTHFNVNAYTDENSVNTTLLEGSVLIAKGNSRQLLKPGERAQLDPSDKLTIYKNVDTEAVTAWKNGYFSFDQTDLPAVMRQISRWYDVDIKYEGPVPDRRFGGEISRNTKVSEVLKILEESKIHFRIEEKRIVVLP</sequence>
<keyword evidence="2" id="KW-1185">Reference proteome</keyword>
<dbReference type="EMBL" id="RIAR02000001">
    <property type="protein sequence ID" value="NSL88377.1"/>
    <property type="molecule type" value="Genomic_DNA"/>
</dbReference>
<dbReference type="OrthoDB" id="1099963at2"/>
<dbReference type="GO" id="GO:0016989">
    <property type="term" value="F:sigma factor antagonist activity"/>
    <property type="evidence" value="ECO:0007669"/>
    <property type="project" value="TreeGrafter"/>
</dbReference>
<dbReference type="PANTHER" id="PTHR30273:SF2">
    <property type="entry name" value="PROTEIN FECR"/>
    <property type="match status" value="1"/>
</dbReference>
<evidence type="ECO:0000313" key="1">
    <source>
        <dbReference type="EMBL" id="NSL88377.1"/>
    </source>
</evidence>
<dbReference type="Pfam" id="PF04773">
    <property type="entry name" value="FecR"/>
    <property type="match status" value="1"/>
</dbReference>
<organism evidence="1 2">
    <name type="scientific">Chitinophaga solisilvae</name>
    <dbReference type="NCBI Taxonomy" id="1233460"/>
    <lineage>
        <taxon>Bacteria</taxon>
        <taxon>Pseudomonadati</taxon>
        <taxon>Bacteroidota</taxon>
        <taxon>Chitinophagia</taxon>
        <taxon>Chitinophagales</taxon>
        <taxon>Chitinophagaceae</taxon>
        <taxon>Chitinophaga</taxon>
    </lineage>
</organism>
<dbReference type="AlphaFoldDB" id="A0A3S1B046"/>
<evidence type="ECO:0000313" key="2">
    <source>
        <dbReference type="Proteomes" id="UP000281028"/>
    </source>
</evidence>
<dbReference type="Gene3D" id="2.60.120.1440">
    <property type="match status" value="1"/>
</dbReference>
<gene>
    <name evidence="1" type="ORF">ECE50_016175</name>
</gene>
<dbReference type="Pfam" id="PF16344">
    <property type="entry name" value="FecR_C"/>
    <property type="match status" value="1"/>
</dbReference>
<dbReference type="InterPro" id="IPR032508">
    <property type="entry name" value="FecR_C"/>
</dbReference>